<dbReference type="OrthoDB" id="282149at2759"/>
<gene>
    <name evidence="3" type="ORF">H696_01475</name>
</gene>
<comment type="similarity">
    <text evidence="1">Belongs to the PET191 family.</text>
</comment>
<dbReference type="EMBL" id="KB932202">
    <property type="protein sequence ID" value="KCV72067.1"/>
    <property type="molecule type" value="Genomic_DNA"/>
</dbReference>
<protein>
    <recommendedName>
        <fullName evidence="5">Cytochrome c oxidase assembly factor 5</fullName>
    </recommendedName>
</protein>
<dbReference type="GO" id="GO:0033617">
    <property type="term" value="P:mitochondrial respiratory chain complex IV assembly"/>
    <property type="evidence" value="ECO:0007669"/>
    <property type="project" value="TreeGrafter"/>
</dbReference>
<reference evidence="3" key="1">
    <citation type="submission" date="2013-04" db="EMBL/GenBank/DDBJ databases">
        <title>The Genome Sequence of Fonticula alba ATCC 38817.</title>
        <authorList>
            <consortium name="The Broad Institute Genomics Platform"/>
            <person name="Russ C."/>
            <person name="Cuomo C."/>
            <person name="Burger G."/>
            <person name="Gray M.W."/>
            <person name="Holland P.W.H."/>
            <person name="King N."/>
            <person name="Lang F.B.F."/>
            <person name="Roger A.J."/>
            <person name="Ruiz-Trillo I."/>
            <person name="Brown M."/>
            <person name="Walker B."/>
            <person name="Young S."/>
            <person name="Zeng Q."/>
            <person name="Gargeya S."/>
            <person name="Fitzgerald M."/>
            <person name="Haas B."/>
            <person name="Abouelleil A."/>
            <person name="Allen A.W."/>
            <person name="Alvarado L."/>
            <person name="Arachchi H.M."/>
            <person name="Berlin A.M."/>
            <person name="Chapman S.B."/>
            <person name="Gainer-Dewar J."/>
            <person name="Goldberg J."/>
            <person name="Griggs A."/>
            <person name="Gujja S."/>
            <person name="Hansen M."/>
            <person name="Howarth C."/>
            <person name="Imamovic A."/>
            <person name="Ireland A."/>
            <person name="Larimer J."/>
            <person name="McCowan C."/>
            <person name="Murphy C."/>
            <person name="Pearson M."/>
            <person name="Poon T.W."/>
            <person name="Priest M."/>
            <person name="Roberts A."/>
            <person name="Saif S."/>
            <person name="Shea T."/>
            <person name="Sisk P."/>
            <person name="Sykes S."/>
            <person name="Wortman J."/>
            <person name="Nusbaum C."/>
            <person name="Birren B."/>
        </authorList>
    </citation>
    <scope>NUCLEOTIDE SEQUENCE [LARGE SCALE GENOMIC DNA]</scope>
    <source>
        <strain evidence="3">ATCC 38817</strain>
    </source>
</reference>
<evidence type="ECO:0000313" key="3">
    <source>
        <dbReference type="EMBL" id="KCV72067.1"/>
    </source>
</evidence>
<dbReference type="RefSeq" id="XP_009493645.1">
    <property type="nucleotide sequence ID" value="XM_009495370.1"/>
</dbReference>
<evidence type="ECO:0008006" key="5">
    <source>
        <dbReference type="Google" id="ProtNLM"/>
    </source>
</evidence>
<sequence>MGSSCQALRQRLFECIQKSECFANNGGQGKKCLDRDAEGVPENCRTLQNAYANCRREMIDMRSRFRGPSA</sequence>
<dbReference type="GeneID" id="20526200"/>
<accession>A0A058ZF10</accession>
<dbReference type="InterPro" id="IPR018793">
    <property type="entry name" value="Cyt_c_oxidase_assmbl_Pet191"/>
</dbReference>
<dbReference type="STRING" id="691883.A0A058ZF10"/>
<organism evidence="3">
    <name type="scientific">Fonticula alba</name>
    <name type="common">Slime mold</name>
    <dbReference type="NCBI Taxonomy" id="691883"/>
    <lineage>
        <taxon>Eukaryota</taxon>
        <taxon>Rotosphaerida</taxon>
        <taxon>Fonticulaceae</taxon>
        <taxon>Fonticula</taxon>
    </lineage>
</organism>
<keyword evidence="4" id="KW-1185">Reference proteome</keyword>
<evidence type="ECO:0000256" key="2">
    <source>
        <dbReference type="ARBA" id="ARBA00023157"/>
    </source>
</evidence>
<dbReference type="PANTHER" id="PTHR28627:SF1">
    <property type="entry name" value="CYTOCHROME C OXIDASE ASSEMBLY FACTOR 5"/>
    <property type="match status" value="1"/>
</dbReference>
<proteinExistence type="inferred from homology"/>
<name>A0A058ZF10_FONAL</name>
<dbReference type="GO" id="GO:0005739">
    <property type="term" value="C:mitochondrion"/>
    <property type="evidence" value="ECO:0007669"/>
    <property type="project" value="TreeGrafter"/>
</dbReference>
<dbReference type="AlphaFoldDB" id="A0A058ZF10"/>
<keyword evidence="2" id="KW-1015">Disulfide bond</keyword>
<dbReference type="PANTHER" id="PTHR28627">
    <property type="entry name" value="CYTOCHROME C OXIDASE ASSEMBLY FACTOR 5"/>
    <property type="match status" value="1"/>
</dbReference>
<evidence type="ECO:0000256" key="1">
    <source>
        <dbReference type="ARBA" id="ARBA00007785"/>
    </source>
</evidence>
<dbReference type="Proteomes" id="UP000030693">
    <property type="component" value="Unassembled WGS sequence"/>
</dbReference>
<dbReference type="Pfam" id="PF10203">
    <property type="entry name" value="Pet191_N"/>
    <property type="match status" value="1"/>
</dbReference>
<evidence type="ECO:0000313" key="4">
    <source>
        <dbReference type="Proteomes" id="UP000030693"/>
    </source>
</evidence>